<dbReference type="InterPro" id="IPR036663">
    <property type="entry name" value="Fumarylacetoacetase_C_sf"/>
</dbReference>
<evidence type="ECO:0000313" key="3">
    <source>
        <dbReference type="EMBL" id="KAF0133565.1"/>
    </source>
</evidence>
<dbReference type="PANTHER" id="PTHR11820:SF7">
    <property type="entry name" value="ACYLPYRUVASE FAHD1, MITOCHONDRIAL"/>
    <property type="match status" value="1"/>
</dbReference>
<organism evidence="3 4">
    <name type="scientific">Candidatus Saganbacteria bacterium</name>
    <dbReference type="NCBI Taxonomy" id="2575572"/>
    <lineage>
        <taxon>Bacteria</taxon>
        <taxon>Bacillati</taxon>
        <taxon>Saganbacteria</taxon>
    </lineage>
</organism>
<dbReference type="Pfam" id="PF01557">
    <property type="entry name" value="FAA_hydrolase"/>
    <property type="match status" value="1"/>
</dbReference>
<dbReference type="SUPFAM" id="SSF56529">
    <property type="entry name" value="FAH"/>
    <property type="match status" value="1"/>
</dbReference>
<dbReference type="GO" id="GO:0046872">
    <property type="term" value="F:metal ion binding"/>
    <property type="evidence" value="ECO:0007669"/>
    <property type="project" value="UniProtKB-KW"/>
</dbReference>
<accession>A0A833NRL5</accession>
<name>A0A833NRL5_UNCSA</name>
<dbReference type="GO" id="GO:0016853">
    <property type="term" value="F:isomerase activity"/>
    <property type="evidence" value="ECO:0007669"/>
    <property type="project" value="UniProtKB-ARBA"/>
</dbReference>
<keyword evidence="1" id="KW-0479">Metal-binding</keyword>
<dbReference type="Gene3D" id="3.90.850.10">
    <property type="entry name" value="Fumarylacetoacetase-like, C-terminal domain"/>
    <property type="match status" value="1"/>
</dbReference>
<dbReference type="FunFam" id="3.90.850.10:FF:000002">
    <property type="entry name" value="2-hydroxyhepta-2,4-diene-1,7-dioate isomerase"/>
    <property type="match status" value="1"/>
</dbReference>
<dbReference type="GO" id="GO:0019752">
    <property type="term" value="P:carboxylic acid metabolic process"/>
    <property type="evidence" value="ECO:0007669"/>
    <property type="project" value="UniProtKB-ARBA"/>
</dbReference>
<feature type="domain" description="Fumarylacetoacetase-like C-terminal" evidence="2">
    <location>
        <begin position="7"/>
        <end position="203"/>
    </location>
</feature>
<dbReference type="InterPro" id="IPR011234">
    <property type="entry name" value="Fumarylacetoacetase-like_C"/>
</dbReference>
<protein>
    <submittedName>
        <fullName evidence="3">5-oxopent-3-ene-1 2 5-tricarboxylate decarboxylase</fullName>
    </submittedName>
</protein>
<proteinExistence type="predicted"/>
<dbReference type="Proteomes" id="UP000488506">
    <property type="component" value="Unassembled WGS sequence"/>
</dbReference>
<comment type="caution">
    <text evidence="3">The sequence shown here is derived from an EMBL/GenBank/DDBJ whole genome shotgun (WGS) entry which is preliminary data.</text>
</comment>
<gene>
    <name evidence="3" type="ORF">FD145_1234</name>
</gene>
<evidence type="ECO:0000259" key="2">
    <source>
        <dbReference type="Pfam" id="PF01557"/>
    </source>
</evidence>
<dbReference type="EMBL" id="WPAF01000023">
    <property type="protein sequence ID" value="KAF0133565.1"/>
    <property type="molecule type" value="Genomic_DNA"/>
</dbReference>
<evidence type="ECO:0000256" key="1">
    <source>
        <dbReference type="ARBA" id="ARBA00022723"/>
    </source>
</evidence>
<reference evidence="3 4" key="1">
    <citation type="submission" date="2019-12" db="EMBL/GenBank/DDBJ databases">
        <authorList>
            <person name="Wolfe R."/>
            <person name="Danczak R."/>
            <person name="Wilkins M."/>
        </authorList>
    </citation>
    <scope>NUCLEOTIDE SEQUENCE [LARGE SCALE GENOMIC DNA]</scope>
    <source>
        <strain evidence="3">X2_MaxBin.013</strain>
    </source>
</reference>
<dbReference type="AlphaFoldDB" id="A0A833NRL5"/>
<dbReference type="GO" id="GO:0018773">
    <property type="term" value="F:acetylpyruvate hydrolase activity"/>
    <property type="evidence" value="ECO:0007669"/>
    <property type="project" value="TreeGrafter"/>
</dbReference>
<dbReference type="PANTHER" id="PTHR11820">
    <property type="entry name" value="ACYLPYRUVASE"/>
    <property type="match status" value="1"/>
</dbReference>
<sequence length="203" mass="22436">MKLNPSKIICVGLNYKDHAAELKMDLPKNPIIFLKPPTTIIYDGDSIVYPIGQANELHYEAELAIVIKDKIKNVSELDAQKYILGYCCANDVTARDIQKADGQWTRAKSFDTFCPIGPKIVSGIDPNNLAIKLYLNDELKQSSNTSQMIFKPAYLVSFISNIMTLLPEDVIITGTPPGVGSIKKGDKIVVEIEGIGRLQNRVV</sequence>
<evidence type="ECO:0000313" key="4">
    <source>
        <dbReference type="Proteomes" id="UP000488506"/>
    </source>
</evidence>